<comment type="subcellular location">
    <subcellularLocation>
        <location evidence="7">Cell membrane</location>
        <topology evidence="7">Single-pass membrane protein</topology>
    </subcellularLocation>
</comment>
<dbReference type="GO" id="GO:0005886">
    <property type="term" value="C:plasma membrane"/>
    <property type="evidence" value="ECO:0007669"/>
    <property type="project" value="UniProtKB-SubCell"/>
</dbReference>
<accession>A0A221MBZ4</accession>
<keyword evidence="5 7" id="KW-0456">Lyase</keyword>
<evidence type="ECO:0000256" key="1">
    <source>
        <dbReference type="ARBA" id="ARBA00022475"/>
    </source>
</evidence>
<protein>
    <recommendedName>
        <fullName evidence="7">Endolytic murein transglycosylase</fullName>
        <ecNumber evidence="7">4.2.2.29</ecNumber>
    </recommendedName>
    <alternativeName>
        <fullName evidence="7">Peptidoglycan lytic transglycosylase</fullName>
    </alternativeName>
    <alternativeName>
        <fullName evidence="7">Peptidoglycan polymerization terminase</fullName>
    </alternativeName>
</protein>
<dbReference type="CDD" id="cd08010">
    <property type="entry name" value="MltG_like"/>
    <property type="match status" value="1"/>
</dbReference>
<comment type="function">
    <text evidence="7">Functions as a peptidoglycan terminase that cleaves nascent peptidoglycan strands endolytically to terminate their elongation.</text>
</comment>
<comment type="catalytic activity">
    <reaction evidence="7">
        <text>a peptidoglycan chain = a peptidoglycan chain with N-acetyl-1,6-anhydromuramyl-[peptide] at the reducing end + a peptidoglycan chain with N-acetylglucosamine at the non-reducing end.</text>
        <dbReference type="EC" id="4.2.2.29"/>
    </reaction>
</comment>
<dbReference type="Proteomes" id="UP000204391">
    <property type="component" value="Chromosome"/>
</dbReference>
<evidence type="ECO:0000256" key="4">
    <source>
        <dbReference type="ARBA" id="ARBA00023136"/>
    </source>
</evidence>
<dbReference type="GO" id="GO:0071555">
    <property type="term" value="P:cell wall organization"/>
    <property type="evidence" value="ECO:0007669"/>
    <property type="project" value="UniProtKB-KW"/>
</dbReference>
<dbReference type="Pfam" id="PF02618">
    <property type="entry name" value="YceG"/>
    <property type="match status" value="1"/>
</dbReference>
<dbReference type="GO" id="GO:0009252">
    <property type="term" value="P:peptidoglycan biosynthetic process"/>
    <property type="evidence" value="ECO:0007669"/>
    <property type="project" value="UniProtKB-UniRule"/>
</dbReference>
<evidence type="ECO:0000256" key="5">
    <source>
        <dbReference type="ARBA" id="ARBA00023239"/>
    </source>
</evidence>
<keyword evidence="3 7" id="KW-1133">Transmembrane helix</keyword>
<organism evidence="8 9">
    <name type="scientific">Virgibacillus necropolis</name>
    <dbReference type="NCBI Taxonomy" id="163877"/>
    <lineage>
        <taxon>Bacteria</taxon>
        <taxon>Bacillati</taxon>
        <taxon>Bacillota</taxon>
        <taxon>Bacilli</taxon>
        <taxon>Bacillales</taxon>
        <taxon>Bacillaceae</taxon>
        <taxon>Virgibacillus</taxon>
    </lineage>
</organism>
<name>A0A221MBZ4_9BACI</name>
<sequence>MFKKKGPGSYTDNLIKRNEDAKSVRKIVTIVIISLILILLVGGISGYMYVKSALQPVNPESEKELKVEIPMGSSTSDIASILESEGIIKDARVFRFYIKFKNESNFQAGNYTFSPSMTLDEIIESLKSGKVLEEPKYNVTIPEGKTINQMAEIFSKQLSFSKKDFLNKVNNVDYIESLIEKHPSILTKEILNPDIRTPLEGYLFAATYNFYDEKPNVEAVVKKMLDKTVKVVTPHLDDISAQDLTVHEALTMASLLENEAKTFEQRKKIAGVFYNRLEEGMPLQTDPTVLYALGGHKEKVLLKDLKVESPYNTYHINKLPIGPISNFAESSLKAALNPEESKNLFFLHDSKGNIHYSETYEKHLQLKEKYIN</sequence>
<dbReference type="OrthoDB" id="9814591at2"/>
<dbReference type="AlphaFoldDB" id="A0A221MBZ4"/>
<keyword evidence="9" id="KW-1185">Reference proteome</keyword>
<gene>
    <name evidence="7" type="primary">mltG</name>
    <name evidence="8" type="ORF">CFK40_09035</name>
</gene>
<dbReference type="HAMAP" id="MF_02065">
    <property type="entry name" value="MltG"/>
    <property type="match status" value="1"/>
</dbReference>
<evidence type="ECO:0000313" key="9">
    <source>
        <dbReference type="Proteomes" id="UP000204391"/>
    </source>
</evidence>
<dbReference type="RefSeq" id="WP_089531997.1">
    <property type="nucleotide sequence ID" value="NZ_CP022437.1"/>
</dbReference>
<dbReference type="EMBL" id="CP022437">
    <property type="protein sequence ID" value="ASN05147.1"/>
    <property type="molecule type" value="Genomic_DNA"/>
</dbReference>
<dbReference type="PANTHER" id="PTHR30518">
    <property type="entry name" value="ENDOLYTIC MUREIN TRANSGLYCOSYLASE"/>
    <property type="match status" value="1"/>
</dbReference>
<keyword evidence="1 7" id="KW-1003">Cell membrane</keyword>
<keyword evidence="6 7" id="KW-0961">Cell wall biogenesis/degradation</keyword>
<evidence type="ECO:0000256" key="3">
    <source>
        <dbReference type="ARBA" id="ARBA00022989"/>
    </source>
</evidence>
<feature type="transmembrane region" description="Helical" evidence="7">
    <location>
        <begin position="27"/>
        <end position="50"/>
    </location>
</feature>
<dbReference type="GO" id="GO:0008932">
    <property type="term" value="F:lytic endotransglycosylase activity"/>
    <property type="evidence" value="ECO:0007669"/>
    <property type="project" value="UniProtKB-UniRule"/>
</dbReference>
<feature type="site" description="Important for catalytic activity" evidence="7">
    <location>
        <position position="259"/>
    </location>
</feature>
<dbReference type="PANTHER" id="PTHR30518:SF2">
    <property type="entry name" value="ENDOLYTIC MUREIN TRANSGLYCOSYLASE"/>
    <property type="match status" value="1"/>
</dbReference>
<evidence type="ECO:0000256" key="7">
    <source>
        <dbReference type="HAMAP-Rule" id="MF_02065"/>
    </source>
</evidence>
<evidence type="ECO:0000256" key="2">
    <source>
        <dbReference type="ARBA" id="ARBA00022692"/>
    </source>
</evidence>
<evidence type="ECO:0000256" key="6">
    <source>
        <dbReference type="ARBA" id="ARBA00023316"/>
    </source>
</evidence>
<dbReference type="Gene3D" id="3.30.1490.480">
    <property type="entry name" value="Endolytic murein transglycosylase"/>
    <property type="match status" value="1"/>
</dbReference>
<keyword evidence="2 7" id="KW-0812">Transmembrane</keyword>
<evidence type="ECO:0000313" key="8">
    <source>
        <dbReference type="EMBL" id="ASN05147.1"/>
    </source>
</evidence>
<dbReference type="KEGG" id="vne:CFK40_09035"/>
<keyword evidence="4 7" id="KW-0472">Membrane</keyword>
<dbReference type="EC" id="4.2.2.29" evidence="7"/>
<comment type="similarity">
    <text evidence="7">Belongs to the transglycosylase MltG family.</text>
</comment>
<proteinExistence type="inferred from homology"/>
<dbReference type="NCBIfam" id="TIGR00247">
    <property type="entry name" value="endolytic transglycosylase MltG"/>
    <property type="match status" value="1"/>
</dbReference>
<reference evidence="8 9" key="1">
    <citation type="journal article" date="2003" name="Int. J. Syst. Evol. Microbiol.">
        <title>Virgibacillus carmonensis sp. nov., Virgibacillus necropolis sp. nov. and Virgibacillus picturae sp. nov., three novel species isolated from deteriorated mural paintings, transfer of the species of the genus salibacillus to Virgibacillus, as Virgibacillus marismortui comb. nov. and Virgibacillus salexigens comb. nov., and emended description of the genus Virgibacillus.</title>
        <authorList>
            <person name="Heyrman J."/>
            <person name="Logan N.A."/>
            <person name="Busse H.J."/>
            <person name="Balcaen A."/>
            <person name="Lebbe L."/>
            <person name="Rodriguez-Diaz M."/>
            <person name="Swings J."/>
            <person name="De Vos P."/>
        </authorList>
    </citation>
    <scope>NUCLEOTIDE SEQUENCE [LARGE SCALE GENOMIC DNA]</scope>
    <source>
        <strain evidence="8 9">LMG 19488</strain>
    </source>
</reference>
<dbReference type="InterPro" id="IPR003770">
    <property type="entry name" value="MLTG-like"/>
</dbReference>